<sequence>MPALMAEACQGAPGWLECLVTRFQFSLPGVPRRSVRAVAVVTQIECARTPANLRKKKDQWSHERSRLVTPERD</sequence>
<feature type="compositionally biased region" description="Basic and acidic residues" evidence="1">
    <location>
        <begin position="58"/>
        <end position="73"/>
    </location>
</feature>
<proteinExistence type="predicted"/>
<comment type="caution">
    <text evidence="2">The sequence shown here is derived from an EMBL/GenBank/DDBJ whole genome shotgun (WGS) entry which is preliminary data.</text>
</comment>
<organism evidence="2 3">
    <name type="scientific">Nephila pilipes</name>
    <name type="common">Giant wood spider</name>
    <name type="synonym">Nephila maculata</name>
    <dbReference type="NCBI Taxonomy" id="299642"/>
    <lineage>
        <taxon>Eukaryota</taxon>
        <taxon>Metazoa</taxon>
        <taxon>Ecdysozoa</taxon>
        <taxon>Arthropoda</taxon>
        <taxon>Chelicerata</taxon>
        <taxon>Arachnida</taxon>
        <taxon>Araneae</taxon>
        <taxon>Araneomorphae</taxon>
        <taxon>Entelegynae</taxon>
        <taxon>Araneoidea</taxon>
        <taxon>Nephilidae</taxon>
        <taxon>Nephila</taxon>
    </lineage>
</organism>
<accession>A0A8X6M7Y5</accession>
<evidence type="ECO:0000313" key="2">
    <source>
        <dbReference type="EMBL" id="GFS29176.1"/>
    </source>
</evidence>
<name>A0A8X6M7Y5_NEPPI</name>
<gene>
    <name evidence="2" type="ORF">NPIL_655681</name>
</gene>
<evidence type="ECO:0000256" key="1">
    <source>
        <dbReference type="SAM" id="MobiDB-lite"/>
    </source>
</evidence>
<dbReference type="EMBL" id="BMAW01041543">
    <property type="protein sequence ID" value="GFS29176.1"/>
    <property type="molecule type" value="Genomic_DNA"/>
</dbReference>
<reference evidence="2" key="1">
    <citation type="submission" date="2020-08" db="EMBL/GenBank/DDBJ databases">
        <title>Multicomponent nature underlies the extraordinary mechanical properties of spider dragline silk.</title>
        <authorList>
            <person name="Kono N."/>
            <person name="Nakamura H."/>
            <person name="Mori M."/>
            <person name="Yoshida Y."/>
            <person name="Ohtoshi R."/>
            <person name="Malay A.D."/>
            <person name="Moran D.A.P."/>
            <person name="Tomita M."/>
            <person name="Numata K."/>
            <person name="Arakawa K."/>
        </authorList>
    </citation>
    <scope>NUCLEOTIDE SEQUENCE</scope>
</reference>
<keyword evidence="3" id="KW-1185">Reference proteome</keyword>
<evidence type="ECO:0000313" key="3">
    <source>
        <dbReference type="Proteomes" id="UP000887013"/>
    </source>
</evidence>
<dbReference type="AlphaFoldDB" id="A0A8X6M7Y5"/>
<dbReference type="Proteomes" id="UP000887013">
    <property type="component" value="Unassembled WGS sequence"/>
</dbReference>
<feature type="region of interest" description="Disordered" evidence="1">
    <location>
        <begin position="52"/>
        <end position="73"/>
    </location>
</feature>
<protein>
    <submittedName>
        <fullName evidence="2">Uncharacterized protein</fullName>
    </submittedName>
</protein>